<dbReference type="Gene3D" id="2.120.10.10">
    <property type="match status" value="1"/>
</dbReference>
<keyword evidence="10" id="KW-0735">Signal-anchor</keyword>
<sequence>MAPINYPASYYTNNAERPVVITTKSTESKGQRPLPLGNARFWEYFGHVCGTLTFCMSLIGIIVGIIALANYSSDKDWKGRIGGDIQVTRMATEKTVKLILEDTTPKLRNILDSVLFQLPKMLASIASKINTQTPPPPTTSGHSTALATQCSSNCENRPEIGYDYLRQVEQSLQRITNISIQLLEASEIHSMAGAYPNALYKIRTQDSWSVTAKECPLQAFQPNLNLIPAMIGTATGALIRNCVRQPVIVVDDGVYMLTYLAMRGSCQDHQKSVRHFEMGVITSDPFGDPVPTPLRHWTKRALPAYDGCALAVKGHAGFALCTETSVGPLRDRTAKRKPNIVLFKASLVGELSERVIPPQSWLSGFSFFSVYTVAGKGYAYHSKFHAFGNVVRVGQSEYQAKCRGTGCPTANQDDCNTAQRVSQEDNTYLHQAILSVDIDSVIDPEDVVYVIERDQYYQASAGDLYRVPETGEILYNLHNGGWSNEVQVGRIQPSDRFYMREIQLTSTRVPAPNGCNRVKGCPGGCVAVISPAFTPMHPEFNVGVGIFPMNQPHNPSIMHVQQQTELFWKPIVGGNITLHESSIACYSTVPPNPSYDLCIGVMTLLLHQGQLPQFQALSWYQPTMCNGNAPQNRRALIPVIVEDSKAMSVSSDAPRTP</sequence>
<dbReference type="GO" id="GO:0046718">
    <property type="term" value="P:symbiont entry into host cell"/>
    <property type="evidence" value="ECO:0007669"/>
    <property type="project" value="UniProtKB-KW"/>
</dbReference>
<dbReference type="OrthoDB" id="12739at10239"/>
<feature type="disulfide bond" evidence="19">
    <location>
        <begin position="402"/>
        <end position="415"/>
    </location>
</feature>
<keyword evidence="11 16" id="KW-1133">Transmembrane helix</keyword>
<keyword evidence="3 15" id="KW-0348">Hemagglutinin</keyword>
<feature type="transmembrane region" description="Helical" evidence="16">
    <location>
        <begin position="44"/>
        <end position="71"/>
    </location>
</feature>
<evidence type="ECO:0000256" key="7">
    <source>
        <dbReference type="ARBA" id="ARBA00022844"/>
    </source>
</evidence>
<dbReference type="CAZy" id="GH83">
    <property type="family name" value="Glycoside Hydrolase Family 83"/>
</dbReference>
<keyword evidence="14" id="KW-1160">Virus entry into host cell</keyword>
<evidence type="ECO:0000256" key="9">
    <source>
        <dbReference type="ARBA" id="ARBA00022879"/>
    </source>
</evidence>
<dbReference type="SUPFAM" id="SSF50939">
    <property type="entry name" value="Sialidases"/>
    <property type="match status" value="1"/>
</dbReference>
<evidence type="ECO:0000256" key="11">
    <source>
        <dbReference type="ARBA" id="ARBA00022989"/>
    </source>
</evidence>
<protein>
    <submittedName>
        <fullName evidence="17">Attachment protein</fullName>
    </submittedName>
</protein>
<feature type="disulfide bond" evidence="19">
    <location>
        <begin position="585"/>
        <end position="598"/>
    </location>
</feature>
<keyword evidence="5 16" id="KW-0812">Transmembrane</keyword>
<keyword evidence="12 16" id="KW-0472">Membrane</keyword>
<dbReference type="GO" id="GO:0046789">
    <property type="term" value="F:host cell surface receptor binding"/>
    <property type="evidence" value="ECO:0007669"/>
    <property type="project" value="InterPro"/>
</dbReference>
<keyword evidence="8" id="KW-1043">Host membrane</keyword>
<comment type="subcellular location">
    <subcellularLocation>
        <location evidence="2">Host membrane</location>
        <topology evidence="2">Single-pass type II membrane protein</topology>
    </subcellularLocation>
    <subcellularLocation>
        <location evidence="1">Virion membrane</location>
        <topology evidence="1">Single-pass type II membrane protein</topology>
    </subcellularLocation>
</comment>
<evidence type="ECO:0000313" key="18">
    <source>
        <dbReference type="Proteomes" id="UP000124824"/>
    </source>
</evidence>
<evidence type="ECO:0000256" key="14">
    <source>
        <dbReference type="ARBA" id="ARBA00023296"/>
    </source>
</evidence>
<evidence type="ECO:0000256" key="4">
    <source>
        <dbReference type="ARBA" id="ARBA00022581"/>
    </source>
</evidence>
<keyword evidence="19" id="KW-0002">3D-structure</keyword>
<keyword evidence="6" id="KW-1161">Viral attachment to host cell</keyword>
<feature type="disulfide bond" evidence="19">
    <location>
        <begin position="215"/>
        <end position="625"/>
    </location>
</feature>
<keyword evidence="9 15" id="KW-0261">Viral envelope protein</keyword>
<dbReference type="InterPro" id="IPR000665">
    <property type="entry name" value="Hemagglutn/HN"/>
</dbReference>
<name>B8XH64_9MONO</name>
<keyword evidence="4" id="KW-0945">Host-virus interaction</keyword>
<evidence type="ECO:0000256" key="16">
    <source>
        <dbReference type="SAM" id="Phobius"/>
    </source>
</evidence>
<evidence type="ECO:0000256" key="12">
    <source>
        <dbReference type="ARBA" id="ARBA00023136"/>
    </source>
</evidence>
<gene>
    <name evidence="17" type="primary">H</name>
</gene>
<reference evidence="17 18" key="1">
    <citation type="journal article" date="2009" name="Arch. Virol.">
        <title>Complete genome sequence of Nariva virus, a rodent paramyxovirus.</title>
        <authorList>
            <person name="Lambeth L.S."/>
            <person name="Yu M."/>
            <person name="Anderson D.E."/>
            <person name="Crameri G."/>
            <person name="Eaton B.T."/>
            <person name="Wang L.F."/>
        </authorList>
    </citation>
    <scope>NUCLEOTIDE SEQUENCE [LARGE SCALE GENOMIC DNA]</scope>
</reference>
<keyword evidence="13" id="KW-0325">Glycoprotein</keyword>
<feature type="disulfide bond" evidence="19">
    <location>
        <begin position="407"/>
        <end position="521"/>
    </location>
</feature>
<dbReference type="GO" id="GO:0033644">
    <property type="term" value="C:host cell membrane"/>
    <property type="evidence" value="ECO:0007669"/>
    <property type="project" value="UniProtKB-SubCell"/>
</dbReference>
<dbReference type="GO" id="GO:0019062">
    <property type="term" value="P:virion attachment to host cell"/>
    <property type="evidence" value="ECO:0007669"/>
    <property type="project" value="UniProtKB-KW"/>
</dbReference>
<dbReference type="KEGG" id="vg:12977628"/>
<proteinExistence type="evidence at protein level"/>
<dbReference type="SMR" id="B8XH64"/>
<evidence type="ECO:0000256" key="6">
    <source>
        <dbReference type="ARBA" id="ARBA00022804"/>
    </source>
</evidence>
<dbReference type="PDB" id="7ZM6">
    <property type="method" value="X-ray"/>
    <property type="resolution" value="2.07 A"/>
    <property type="chains" value="A/B=1-657"/>
</dbReference>
<evidence type="ECO:0007829" key="19">
    <source>
        <dbReference type="PDB" id="7ZM6"/>
    </source>
</evidence>
<dbReference type="Pfam" id="PF00423">
    <property type="entry name" value="HN"/>
    <property type="match status" value="1"/>
</dbReference>
<dbReference type="EMBL" id="FJ362497">
    <property type="protein sequence ID" value="ACL97359.1"/>
    <property type="molecule type" value="Viral_cRNA"/>
</dbReference>
<feature type="disulfide bond" evidence="19">
    <location>
        <begin position="515"/>
        <end position="525"/>
    </location>
</feature>
<reference evidence="19" key="2">
    <citation type="journal article" date="2023" name="MBio">
        <title>Crystal structure and solution state of the C-terminal head region of the narmovirus receptor binding protein.</title>
        <authorList>
            <person name="Stelfox A.J."/>
            <person name="Oguntuyo K.Y."/>
            <person name="Rissanen I."/>
            <person name="Harlos K."/>
            <person name="Rambo R."/>
            <person name="Lee B."/>
            <person name="Bowden T.A."/>
        </authorList>
    </citation>
    <scope>X-RAY CRYSTALLOGRAPHY (2.07 ANGSTROMS)</scope>
    <scope>DISULFIDE BONDS</scope>
</reference>
<dbReference type="Proteomes" id="UP000124824">
    <property type="component" value="Segment"/>
</dbReference>
<evidence type="ECO:0000256" key="15">
    <source>
        <dbReference type="RuleBase" id="RU004216"/>
    </source>
</evidence>
<keyword evidence="7" id="KW-0946">Virion</keyword>
<feature type="disulfide bond" evidence="19">
    <location>
        <begin position="308"/>
        <end position="321"/>
    </location>
</feature>
<dbReference type="InterPro" id="IPR036278">
    <property type="entry name" value="Sialidase_sf"/>
</dbReference>
<comment type="similarity">
    <text evidence="15">Belongs to the paramyxoviruses hemagglutinin-neuraminidase family.</text>
</comment>
<evidence type="ECO:0000256" key="10">
    <source>
        <dbReference type="ARBA" id="ARBA00022968"/>
    </source>
</evidence>
<evidence type="ECO:0000256" key="2">
    <source>
        <dbReference type="ARBA" id="ARBA00004597"/>
    </source>
</evidence>
<evidence type="ECO:0000313" key="17">
    <source>
        <dbReference type="EMBL" id="ACL97359.1"/>
    </source>
</evidence>
<evidence type="ECO:0000256" key="3">
    <source>
        <dbReference type="ARBA" id="ARBA00022546"/>
    </source>
</evidence>
<feature type="disulfide bond" evidence="19">
    <location>
        <begin position="242"/>
        <end position="266"/>
    </location>
</feature>
<dbReference type="CDD" id="cd15464">
    <property type="entry name" value="HN_like"/>
    <property type="match status" value="1"/>
</dbReference>
<evidence type="ECO:0000256" key="1">
    <source>
        <dbReference type="ARBA" id="ARBA00004208"/>
    </source>
</evidence>
<dbReference type="GO" id="GO:0055036">
    <property type="term" value="C:virion membrane"/>
    <property type="evidence" value="ECO:0007669"/>
    <property type="project" value="UniProtKB-SubCell"/>
</dbReference>
<accession>B8XH64</accession>
<evidence type="ECO:0000256" key="5">
    <source>
        <dbReference type="ARBA" id="ARBA00022692"/>
    </source>
</evidence>
<dbReference type="GeneID" id="12977628"/>
<evidence type="ECO:0000256" key="8">
    <source>
        <dbReference type="ARBA" id="ARBA00022870"/>
    </source>
</evidence>
<evidence type="ECO:0000256" key="13">
    <source>
        <dbReference type="ARBA" id="ARBA00023180"/>
    </source>
</evidence>
<dbReference type="RefSeq" id="YP_006347588.1">
    <property type="nucleotide sequence ID" value="NC_017937.1"/>
</dbReference>
<keyword evidence="18" id="KW-1185">Reference proteome</keyword>
<dbReference type="GO" id="GO:0019031">
    <property type="term" value="C:viral envelope"/>
    <property type="evidence" value="ECO:0007669"/>
    <property type="project" value="UniProtKB-KW"/>
</dbReference>
<organism evidence="17 18">
    <name type="scientific">Nariva virus</name>
    <dbReference type="NCBI Taxonomy" id="590647"/>
    <lineage>
        <taxon>Viruses</taxon>
        <taxon>Riboviria</taxon>
        <taxon>Orthornavirae</taxon>
        <taxon>Negarnaviricota</taxon>
        <taxon>Haploviricotina</taxon>
        <taxon>Monjiviricetes</taxon>
        <taxon>Mononegavirales</taxon>
        <taxon>Paramyxoviridae</taxon>
        <taxon>Orthoparamyxovirinae</taxon>
        <taxon>Narmovirus</taxon>
        <taxon>Narmovirus narivaense</taxon>
    </lineage>
</organism>